<keyword evidence="4" id="KW-1185">Reference proteome</keyword>
<dbReference type="GO" id="GO:0005524">
    <property type="term" value="F:ATP binding"/>
    <property type="evidence" value="ECO:0007669"/>
    <property type="project" value="InterPro"/>
</dbReference>
<evidence type="ECO:0000313" key="4">
    <source>
        <dbReference type="Proteomes" id="UP000284841"/>
    </source>
</evidence>
<dbReference type="CDD" id="cd00267">
    <property type="entry name" value="ABC_ATPase"/>
    <property type="match status" value="1"/>
</dbReference>
<evidence type="ECO:0000259" key="1">
    <source>
        <dbReference type="Pfam" id="PF13304"/>
    </source>
</evidence>
<dbReference type="GO" id="GO:0016887">
    <property type="term" value="F:ATP hydrolysis activity"/>
    <property type="evidence" value="ECO:0007669"/>
    <property type="project" value="InterPro"/>
</dbReference>
<comment type="caution">
    <text evidence="3">The sequence shown here is derived from an EMBL/GenBank/DDBJ whole genome shotgun (WGS) entry which is preliminary data.</text>
</comment>
<dbReference type="InterPro" id="IPR038729">
    <property type="entry name" value="Rad50/SbcC_AAA"/>
</dbReference>
<dbReference type="Gene3D" id="3.40.50.300">
    <property type="entry name" value="P-loop containing nucleotide triphosphate hydrolases"/>
    <property type="match status" value="2"/>
</dbReference>
<proteinExistence type="predicted"/>
<dbReference type="Pfam" id="PF13304">
    <property type="entry name" value="AAA_21"/>
    <property type="match status" value="1"/>
</dbReference>
<dbReference type="OrthoDB" id="9784297at2"/>
<dbReference type="InterPro" id="IPR051396">
    <property type="entry name" value="Bact_Antivir_Def_Nuclease"/>
</dbReference>
<dbReference type="EMBL" id="QRMS01000001">
    <property type="protein sequence ID" value="RHJ89174.1"/>
    <property type="molecule type" value="Genomic_DNA"/>
</dbReference>
<feature type="domain" description="ATPase AAA-type core" evidence="1">
    <location>
        <begin position="73"/>
        <end position="111"/>
    </location>
</feature>
<dbReference type="InterPro" id="IPR003959">
    <property type="entry name" value="ATPase_AAA_core"/>
</dbReference>
<evidence type="ECO:0000313" key="3">
    <source>
        <dbReference type="EMBL" id="RHJ89174.1"/>
    </source>
</evidence>
<dbReference type="GO" id="GO:0006302">
    <property type="term" value="P:double-strand break repair"/>
    <property type="evidence" value="ECO:0007669"/>
    <property type="project" value="InterPro"/>
</dbReference>
<accession>A0A415E625</accession>
<dbReference type="RefSeq" id="WP_118333281.1">
    <property type="nucleotide sequence ID" value="NZ_AP025567.1"/>
</dbReference>
<dbReference type="Proteomes" id="UP000284841">
    <property type="component" value="Unassembled WGS sequence"/>
</dbReference>
<gene>
    <name evidence="3" type="ORF">DW099_00960</name>
</gene>
<dbReference type="AlphaFoldDB" id="A0A415E625"/>
<dbReference type="PANTHER" id="PTHR43581:SF2">
    <property type="entry name" value="EXCINUCLEASE ATPASE SUBUNIT"/>
    <property type="match status" value="1"/>
</dbReference>
<dbReference type="PANTHER" id="PTHR43581">
    <property type="entry name" value="ATP/GTP PHOSPHATASE"/>
    <property type="match status" value="1"/>
</dbReference>
<reference evidence="3 4" key="1">
    <citation type="submission" date="2018-08" db="EMBL/GenBank/DDBJ databases">
        <title>A genome reference for cultivated species of the human gut microbiota.</title>
        <authorList>
            <person name="Zou Y."/>
            <person name="Xue W."/>
            <person name="Luo G."/>
        </authorList>
    </citation>
    <scope>NUCLEOTIDE SEQUENCE [LARGE SCALE GENOMIC DNA]</scope>
    <source>
        <strain evidence="3 4">AM07-24</strain>
    </source>
</reference>
<evidence type="ECO:0000259" key="2">
    <source>
        <dbReference type="Pfam" id="PF13476"/>
    </source>
</evidence>
<sequence length="151" mass="16906">MMPAFCLVGINGAGKSSLLDALVVALGSYIAGFDGLPSNGIHADDAHRKMFELGSRIDAEPQLPVELDTLAHIDEVDMHLHPEWQKRIMDDLHYIFPKVQFIVTTHAPSVLANVKDEHILLLDNYKVYTPNNTTYGRDIEAILREIMQVEI</sequence>
<feature type="domain" description="Rad50/SbcC-type AAA" evidence="2">
    <location>
        <begin position="4"/>
        <end position="47"/>
    </location>
</feature>
<dbReference type="InterPro" id="IPR027417">
    <property type="entry name" value="P-loop_NTPase"/>
</dbReference>
<name>A0A415E625_9FIRM</name>
<protein>
    <submittedName>
        <fullName evidence="3">Uncharacterized protein</fullName>
    </submittedName>
</protein>
<dbReference type="STRING" id="1776384.GCA_900086585_02467"/>
<dbReference type="Pfam" id="PF13476">
    <property type="entry name" value="AAA_23"/>
    <property type="match status" value="1"/>
</dbReference>
<dbReference type="SUPFAM" id="SSF52540">
    <property type="entry name" value="P-loop containing nucleoside triphosphate hydrolases"/>
    <property type="match status" value="1"/>
</dbReference>
<organism evidence="3 4">
    <name type="scientific">Emergencia timonensis</name>
    <dbReference type="NCBI Taxonomy" id="1776384"/>
    <lineage>
        <taxon>Bacteria</taxon>
        <taxon>Bacillati</taxon>
        <taxon>Bacillota</taxon>
        <taxon>Clostridia</taxon>
        <taxon>Peptostreptococcales</taxon>
        <taxon>Anaerovoracaceae</taxon>
        <taxon>Emergencia</taxon>
    </lineage>
</organism>